<keyword evidence="3" id="KW-1185">Reference proteome</keyword>
<dbReference type="InterPro" id="IPR051474">
    <property type="entry name" value="Anti-sigma-K/W_factor"/>
</dbReference>
<feature type="domain" description="Anti-sigma K factor RskA C-terminal" evidence="1">
    <location>
        <begin position="112"/>
        <end position="254"/>
    </location>
</feature>
<dbReference type="GO" id="GO:0005886">
    <property type="term" value="C:plasma membrane"/>
    <property type="evidence" value="ECO:0007669"/>
    <property type="project" value="InterPro"/>
</dbReference>
<dbReference type="InterPro" id="IPR018764">
    <property type="entry name" value="RskA_C"/>
</dbReference>
<evidence type="ECO:0000313" key="3">
    <source>
        <dbReference type="Proteomes" id="UP000249340"/>
    </source>
</evidence>
<evidence type="ECO:0000313" key="2">
    <source>
        <dbReference type="EMBL" id="AXI80253.1"/>
    </source>
</evidence>
<dbReference type="EMBL" id="CP031264">
    <property type="protein sequence ID" value="AXI80253.1"/>
    <property type="molecule type" value="Genomic_DNA"/>
</dbReference>
<reference evidence="3" key="1">
    <citation type="submission" date="2018-07" db="EMBL/GenBank/DDBJ databases">
        <title>Streptacidiphilus bronchialis DSM 106435 chromosome.</title>
        <authorList>
            <person name="Batra D."/>
            <person name="Gulvik C.A."/>
        </authorList>
    </citation>
    <scope>NUCLEOTIDE SEQUENCE [LARGE SCALE GENOMIC DNA]</scope>
    <source>
        <strain evidence="3">DSM 106435</strain>
    </source>
</reference>
<sequence>MDLTLTFLRAKRDETQRRAQRPPVDLTAATLHTLTGAYVLHTLDRFERWPPPPNGWPPPPPEAPTRSWLKSLVLSRIATVRQEPPQTFPSALGRGALVRGLCLRVRSLPRFALAACLVAAGFGGVAVWQHRQAQDARVQAAQVRRSTAELSRVLTAPDAAVRSARLSGAGTGTVVVSRRVDRAVFLAATLPLLRSGEVYQLWFDDAGTMRPAGLLPAPRSSAVAVLLDGPVGRATGVGITVEAAGGSTRPTTAPLALVLFS</sequence>
<dbReference type="Proteomes" id="UP000249340">
    <property type="component" value="Chromosome"/>
</dbReference>
<organism evidence="2 3">
    <name type="scientific">Peterkaempfera bronchialis</name>
    <dbReference type="NCBI Taxonomy" id="2126346"/>
    <lineage>
        <taxon>Bacteria</taxon>
        <taxon>Bacillati</taxon>
        <taxon>Actinomycetota</taxon>
        <taxon>Actinomycetes</taxon>
        <taxon>Kitasatosporales</taxon>
        <taxon>Streptomycetaceae</taxon>
        <taxon>Peterkaempfera</taxon>
    </lineage>
</organism>
<protein>
    <submittedName>
        <fullName evidence="2">Anti-sigma factor</fullName>
    </submittedName>
</protein>
<evidence type="ECO:0000259" key="1">
    <source>
        <dbReference type="Pfam" id="PF10099"/>
    </source>
</evidence>
<proteinExistence type="predicted"/>
<dbReference type="KEGG" id="stri:C7M71_025505"/>
<dbReference type="Pfam" id="PF10099">
    <property type="entry name" value="RskA_C"/>
    <property type="match status" value="1"/>
</dbReference>
<dbReference type="AlphaFoldDB" id="A0A345T2P8"/>
<accession>A0A345T2P8</accession>
<dbReference type="OrthoDB" id="153510at2"/>
<gene>
    <name evidence="2" type="ORF">C7M71_025505</name>
</gene>
<dbReference type="PANTHER" id="PTHR37461:SF1">
    <property type="entry name" value="ANTI-SIGMA-K FACTOR RSKA"/>
    <property type="match status" value="1"/>
</dbReference>
<name>A0A345T2P8_9ACTN</name>
<dbReference type="GO" id="GO:0016989">
    <property type="term" value="F:sigma factor antagonist activity"/>
    <property type="evidence" value="ECO:0007669"/>
    <property type="project" value="TreeGrafter"/>
</dbReference>
<dbReference type="GO" id="GO:0006417">
    <property type="term" value="P:regulation of translation"/>
    <property type="evidence" value="ECO:0007669"/>
    <property type="project" value="TreeGrafter"/>
</dbReference>
<dbReference type="PANTHER" id="PTHR37461">
    <property type="entry name" value="ANTI-SIGMA-K FACTOR RSKA"/>
    <property type="match status" value="1"/>
</dbReference>